<dbReference type="Pfam" id="PF00226">
    <property type="entry name" value="DnaJ"/>
    <property type="match status" value="1"/>
</dbReference>
<evidence type="ECO:0000256" key="1">
    <source>
        <dbReference type="ARBA" id="ARBA00022490"/>
    </source>
</evidence>
<comment type="function">
    <text evidence="11">Participates actively in the response to hyperosmotic and heat shock by preventing the aggregation of stress-denatured proteins and by disaggregating proteins, also in an autonomous, DnaK-independent fashion. Unfolded proteins bind initially to DnaJ; upon interaction with the DnaJ-bound protein, DnaK hydrolyzes its bound ATP, resulting in the formation of a stable complex. GrpE releases ADP from DnaK; ATP binding to DnaK triggers the release of the substrate protein, thus completing the reaction cycle. Several rounds of ATP-dependent interactions between DnaJ, DnaK and GrpE are required for fully efficient folding. Also involved, together with DnaK and GrpE, in the DNA replication of plasmids through activation of initiation proteins.</text>
</comment>
<evidence type="ECO:0000259" key="13">
    <source>
        <dbReference type="PROSITE" id="PS50076"/>
    </source>
</evidence>
<dbReference type="Pfam" id="PF00684">
    <property type="entry name" value="DnaJ_CXXCXGXG"/>
    <property type="match status" value="1"/>
</dbReference>
<dbReference type="PROSITE" id="PS50076">
    <property type="entry name" value="DNAJ_2"/>
    <property type="match status" value="1"/>
</dbReference>
<dbReference type="PRINTS" id="PR00625">
    <property type="entry name" value="JDOMAIN"/>
</dbReference>
<feature type="binding site" evidence="11">
    <location>
        <position position="172"/>
    </location>
    <ligand>
        <name>Zn(2+)</name>
        <dbReference type="ChEBI" id="CHEBI:29105"/>
        <label>2</label>
    </ligand>
</feature>
<evidence type="ECO:0000256" key="2">
    <source>
        <dbReference type="ARBA" id="ARBA00022705"/>
    </source>
</evidence>
<keyword evidence="8 11" id="KW-0143">Chaperone</keyword>
<dbReference type="NCBIfam" id="NF008035">
    <property type="entry name" value="PRK10767.1"/>
    <property type="match status" value="1"/>
</dbReference>
<dbReference type="GO" id="GO:0051082">
    <property type="term" value="F:unfolded protein binding"/>
    <property type="evidence" value="ECO:0007669"/>
    <property type="project" value="UniProtKB-UniRule"/>
</dbReference>
<dbReference type="CDD" id="cd10747">
    <property type="entry name" value="DnaJ_C"/>
    <property type="match status" value="1"/>
</dbReference>
<evidence type="ECO:0000256" key="7">
    <source>
        <dbReference type="ARBA" id="ARBA00023016"/>
    </source>
</evidence>
<dbReference type="PROSITE" id="PS51188">
    <property type="entry name" value="ZF_CR"/>
    <property type="match status" value="1"/>
</dbReference>
<evidence type="ECO:0000313" key="15">
    <source>
        <dbReference type="EMBL" id="MDG3013292.1"/>
    </source>
</evidence>
<dbReference type="SUPFAM" id="SSF49493">
    <property type="entry name" value="HSP40/DnaJ peptide-binding domain"/>
    <property type="match status" value="2"/>
</dbReference>
<dbReference type="Gene3D" id="2.60.260.20">
    <property type="entry name" value="Urease metallochaperone UreE, N-terminal domain"/>
    <property type="match status" value="2"/>
</dbReference>
<dbReference type="GO" id="GO:0042026">
    <property type="term" value="P:protein refolding"/>
    <property type="evidence" value="ECO:0007669"/>
    <property type="project" value="TreeGrafter"/>
</dbReference>
<dbReference type="GO" id="GO:0009408">
    <property type="term" value="P:response to heat"/>
    <property type="evidence" value="ECO:0007669"/>
    <property type="project" value="InterPro"/>
</dbReference>
<evidence type="ECO:0000256" key="12">
    <source>
        <dbReference type="PROSITE-ProRule" id="PRU00546"/>
    </source>
</evidence>
<dbReference type="GO" id="GO:0008270">
    <property type="term" value="F:zinc ion binding"/>
    <property type="evidence" value="ECO:0007669"/>
    <property type="project" value="UniProtKB-UniRule"/>
</dbReference>
<dbReference type="InterPro" id="IPR036410">
    <property type="entry name" value="HSP_DnaJ_Cys-rich_dom_sf"/>
</dbReference>
<dbReference type="AlphaFoldDB" id="A0A9X4LY17"/>
<sequence length="390" mass="40985">MARDYYGILGVGQKATDQEIKRAYRKLARELHPDVNPDEAAQERFREVTAAYEVLTDPAKRRIVDLGGDPLEAGGGGGAGGFGGGGFTGQGFGGLGDVFEAFFGGGATTGGGRGPRSRVQPGSDALLKTKLTLEECARGVTKEITVDTAILCDICAGSGTNGDSKPVRCETCGGAGEVQSVQRSFLGQVMTARPCPTCRGTGEVIPDPCRKCGGDGRVRARREINVKVPAGVGDGMRIRLAGQGEVGPGGGPAGDLYVEVIEQPHDIFVRDGDDLHCTVRVPMVDAALGTSVTLETLIDGPVELDIEPGTQPGAVALLRGNGMPRLRTSARGDVHVHLEVVVPAKVDGKQADLLRQFRELRERDLPEVVSTRSPQGSGLFSRLRDAFTGR</sequence>
<dbReference type="Proteomes" id="UP001152755">
    <property type="component" value="Unassembled WGS sequence"/>
</dbReference>
<dbReference type="GO" id="GO:0031072">
    <property type="term" value="F:heat shock protein binding"/>
    <property type="evidence" value="ECO:0007669"/>
    <property type="project" value="InterPro"/>
</dbReference>
<feature type="repeat" description="CXXCXGXG motif" evidence="11">
    <location>
        <begin position="195"/>
        <end position="202"/>
    </location>
</feature>
<keyword evidence="3 11" id="KW-0479">Metal-binding</keyword>
<evidence type="ECO:0000313" key="16">
    <source>
        <dbReference type="Proteomes" id="UP001152755"/>
    </source>
</evidence>
<comment type="caution">
    <text evidence="15">The sequence shown here is derived from an EMBL/GenBank/DDBJ whole genome shotgun (WGS) entry which is preliminary data.</text>
</comment>
<dbReference type="SUPFAM" id="SSF46565">
    <property type="entry name" value="Chaperone J-domain"/>
    <property type="match status" value="1"/>
</dbReference>
<protein>
    <recommendedName>
        <fullName evidence="10 11">Chaperone protein DnaJ</fullName>
    </recommendedName>
</protein>
<evidence type="ECO:0000256" key="11">
    <source>
        <dbReference type="HAMAP-Rule" id="MF_01152"/>
    </source>
</evidence>
<dbReference type="RefSeq" id="WP_277834245.1">
    <property type="nucleotide sequence ID" value="NZ_JAAIVF010000006.1"/>
</dbReference>
<proteinExistence type="inferred from homology"/>
<dbReference type="CDD" id="cd10719">
    <property type="entry name" value="DnaJ_zf"/>
    <property type="match status" value="1"/>
</dbReference>
<evidence type="ECO:0000259" key="14">
    <source>
        <dbReference type="PROSITE" id="PS51188"/>
    </source>
</evidence>
<dbReference type="NCBIfam" id="NF010871">
    <property type="entry name" value="PRK14278.1"/>
    <property type="match status" value="1"/>
</dbReference>
<dbReference type="GO" id="GO:0006260">
    <property type="term" value="P:DNA replication"/>
    <property type="evidence" value="ECO:0007669"/>
    <property type="project" value="UniProtKB-KW"/>
</dbReference>
<comment type="similarity">
    <text evidence="9 11">Belongs to the DnaJ family.</text>
</comment>
<accession>A0A9X4LY17</accession>
<keyword evidence="4 11" id="KW-0677">Repeat</keyword>
<organism evidence="15 16">
    <name type="scientific">Speluncibacter jeojiensis</name>
    <dbReference type="NCBI Taxonomy" id="2710754"/>
    <lineage>
        <taxon>Bacteria</taxon>
        <taxon>Bacillati</taxon>
        <taxon>Actinomycetota</taxon>
        <taxon>Actinomycetes</taxon>
        <taxon>Mycobacteriales</taxon>
        <taxon>Speluncibacteraceae</taxon>
        <taxon>Speluncibacter</taxon>
    </lineage>
</organism>
<dbReference type="InterPro" id="IPR001305">
    <property type="entry name" value="HSP_DnaJ_Cys-rich_dom"/>
</dbReference>
<keyword evidence="2 11" id="KW-0235">DNA replication</keyword>
<feature type="domain" description="J" evidence="13">
    <location>
        <begin position="4"/>
        <end position="68"/>
    </location>
</feature>
<feature type="binding site" evidence="11">
    <location>
        <position position="152"/>
    </location>
    <ligand>
        <name>Zn(2+)</name>
        <dbReference type="ChEBI" id="CHEBI:29105"/>
        <label>1</label>
    </ligand>
</feature>
<keyword evidence="16" id="KW-1185">Reference proteome</keyword>
<name>A0A9X4LY17_9ACTN</name>
<dbReference type="PANTHER" id="PTHR43096">
    <property type="entry name" value="DNAJ HOMOLOG 1, MITOCHONDRIAL-RELATED"/>
    <property type="match status" value="1"/>
</dbReference>
<dbReference type="InterPro" id="IPR001623">
    <property type="entry name" value="DnaJ_domain"/>
</dbReference>
<feature type="domain" description="CR-type" evidence="14">
    <location>
        <begin position="139"/>
        <end position="221"/>
    </location>
</feature>
<dbReference type="Gene3D" id="2.10.230.10">
    <property type="entry name" value="Heat shock protein DnaJ, cysteine-rich domain"/>
    <property type="match status" value="1"/>
</dbReference>
<comment type="subcellular location">
    <subcellularLocation>
        <location evidence="11">Cytoplasm</location>
    </subcellularLocation>
</comment>
<comment type="cofactor">
    <cofactor evidence="11">
        <name>Zn(2+)</name>
        <dbReference type="ChEBI" id="CHEBI:29105"/>
    </cofactor>
    <text evidence="11">Binds 2 Zn(2+) ions per monomer.</text>
</comment>
<evidence type="ECO:0000256" key="5">
    <source>
        <dbReference type="ARBA" id="ARBA00022771"/>
    </source>
</evidence>
<gene>
    <name evidence="11 15" type="primary">dnaJ</name>
    <name evidence="15" type="ORF">NVS88_01825</name>
</gene>
<dbReference type="FunFam" id="2.60.260.20:FF:000005">
    <property type="entry name" value="Chaperone protein dnaJ 1, mitochondrial"/>
    <property type="match status" value="1"/>
</dbReference>
<keyword evidence="6 11" id="KW-0862">Zinc</keyword>
<feature type="binding site" evidence="11">
    <location>
        <position position="155"/>
    </location>
    <ligand>
        <name>Zn(2+)</name>
        <dbReference type="ChEBI" id="CHEBI:29105"/>
        <label>1</label>
    </ligand>
</feature>
<feature type="binding site" evidence="11">
    <location>
        <position position="209"/>
    </location>
    <ligand>
        <name>Zn(2+)</name>
        <dbReference type="ChEBI" id="CHEBI:29105"/>
        <label>1</label>
    </ligand>
</feature>
<evidence type="ECO:0000256" key="3">
    <source>
        <dbReference type="ARBA" id="ARBA00022723"/>
    </source>
</evidence>
<evidence type="ECO:0000256" key="10">
    <source>
        <dbReference type="ARBA" id="ARBA00067609"/>
    </source>
</evidence>
<feature type="binding site" evidence="11">
    <location>
        <position position="212"/>
    </location>
    <ligand>
        <name>Zn(2+)</name>
        <dbReference type="ChEBI" id="CHEBI:29105"/>
        <label>1</label>
    </ligand>
</feature>
<evidence type="ECO:0000256" key="9">
    <source>
        <dbReference type="ARBA" id="ARBA00061004"/>
    </source>
</evidence>
<reference evidence="15" key="1">
    <citation type="submission" date="2022-08" db="EMBL/GenBank/DDBJ databases">
        <title>Genome analysis of Corynebacteriales strain.</title>
        <authorList>
            <person name="Lee S.D."/>
        </authorList>
    </citation>
    <scope>NUCLEOTIDE SEQUENCE</scope>
    <source>
        <strain evidence="15">D3-21</strain>
    </source>
</reference>
<dbReference type="EMBL" id="JANRHA010000001">
    <property type="protein sequence ID" value="MDG3013292.1"/>
    <property type="molecule type" value="Genomic_DNA"/>
</dbReference>
<dbReference type="InterPro" id="IPR036869">
    <property type="entry name" value="J_dom_sf"/>
</dbReference>
<dbReference type="FunFam" id="2.10.230.10:FF:000002">
    <property type="entry name" value="Molecular chaperone DnaJ"/>
    <property type="match status" value="1"/>
</dbReference>
<feature type="repeat" description="CXXCXGXG motif" evidence="11">
    <location>
        <begin position="169"/>
        <end position="176"/>
    </location>
</feature>
<dbReference type="CDD" id="cd06257">
    <property type="entry name" value="DnaJ"/>
    <property type="match status" value="1"/>
</dbReference>
<evidence type="ECO:0000256" key="6">
    <source>
        <dbReference type="ARBA" id="ARBA00022833"/>
    </source>
</evidence>
<dbReference type="SMART" id="SM00271">
    <property type="entry name" value="DnaJ"/>
    <property type="match status" value="1"/>
</dbReference>
<feature type="binding site" evidence="11">
    <location>
        <position position="169"/>
    </location>
    <ligand>
        <name>Zn(2+)</name>
        <dbReference type="ChEBI" id="CHEBI:29105"/>
        <label>2</label>
    </ligand>
</feature>
<dbReference type="InterPro" id="IPR002939">
    <property type="entry name" value="DnaJ_C"/>
</dbReference>
<feature type="binding site" evidence="11">
    <location>
        <position position="195"/>
    </location>
    <ligand>
        <name>Zn(2+)</name>
        <dbReference type="ChEBI" id="CHEBI:29105"/>
        <label>2</label>
    </ligand>
</feature>
<keyword evidence="5 11" id="KW-0863">Zinc-finger</keyword>
<dbReference type="Gene3D" id="1.10.287.110">
    <property type="entry name" value="DnaJ domain"/>
    <property type="match status" value="1"/>
</dbReference>
<keyword evidence="1 11" id="KW-0963">Cytoplasm</keyword>
<feature type="repeat" description="CXXCXGXG motif" evidence="11">
    <location>
        <begin position="209"/>
        <end position="216"/>
    </location>
</feature>
<dbReference type="SUPFAM" id="SSF57938">
    <property type="entry name" value="DnaJ/Hsp40 cysteine-rich domain"/>
    <property type="match status" value="1"/>
</dbReference>
<comment type="subunit">
    <text evidence="11">Homodimer.</text>
</comment>
<keyword evidence="7 11" id="KW-0346">Stress response</keyword>
<dbReference type="Pfam" id="PF01556">
    <property type="entry name" value="DnaJ_C"/>
    <property type="match status" value="1"/>
</dbReference>
<feature type="zinc finger region" description="CR-type" evidence="12">
    <location>
        <begin position="139"/>
        <end position="221"/>
    </location>
</feature>
<dbReference type="GO" id="GO:0005737">
    <property type="term" value="C:cytoplasm"/>
    <property type="evidence" value="ECO:0007669"/>
    <property type="project" value="UniProtKB-SubCell"/>
</dbReference>
<comment type="domain">
    <text evidence="11">The J domain is necessary and sufficient to stimulate DnaK ATPase activity. Zinc center 1 plays an important role in the autonomous, DnaK-independent chaperone activity of DnaJ. Zinc center 2 is essential for interaction with DnaK and for DnaJ activity.</text>
</comment>
<dbReference type="InterPro" id="IPR008971">
    <property type="entry name" value="HSP40/DnaJ_pept-bd"/>
</dbReference>
<evidence type="ECO:0000256" key="8">
    <source>
        <dbReference type="ARBA" id="ARBA00023186"/>
    </source>
</evidence>
<dbReference type="PANTHER" id="PTHR43096:SF48">
    <property type="entry name" value="CHAPERONE PROTEIN DNAJ"/>
    <property type="match status" value="1"/>
</dbReference>
<dbReference type="GO" id="GO:0005524">
    <property type="term" value="F:ATP binding"/>
    <property type="evidence" value="ECO:0007669"/>
    <property type="project" value="InterPro"/>
</dbReference>
<evidence type="ECO:0000256" key="4">
    <source>
        <dbReference type="ARBA" id="ARBA00022737"/>
    </source>
</evidence>
<dbReference type="InterPro" id="IPR012724">
    <property type="entry name" value="DnaJ"/>
</dbReference>
<feature type="repeat" description="CXXCXGXG motif" evidence="11">
    <location>
        <begin position="152"/>
        <end position="159"/>
    </location>
</feature>
<dbReference type="HAMAP" id="MF_01152">
    <property type="entry name" value="DnaJ"/>
    <property type="match status" value="1"/>
</dbReference>
<feature type="binding site" evidence="11">
    <location>
        <position position="198"/>
    </location>
    <ligand>
        <name>Zn(2+)</name>
        <dbReference type="ChEBI" id="CHEBI:29105"/>
        <label>2</label>
    </ligand>
</feature>